<dbReference type="SUPFAM" id="SSF46785">
    <property type="entry name" value="Winged helix' DNA-binding domain"/>
    <property type="match status" value="2"/>
</dbReference>
<keyword evidence="7" id="KW-1185">Reference proteome</keyword>
<sequence length="222" mass="23434">MSGTTGMNPALEAASSDHLVTHNDYLAAVEAVLLVAEEPVTPAELAAAVNLAEHQVLALLDELRAEADGADGGRERGFELREVAGGWRYYSRVRYAEEVSAFVLAGQTTRLSSAALETLAVIAYRQPVSRSQVAAIRGVNVDGVVRTLVARGLLDTAGADPVTGATLYTTTAELLERLGLDSISDLPKLSPHLPGVEDLDAEDLDAEDLDAEDLDAEDPALD</sequence>
<feature type="region of interest" description="Disordered" evidence="5">
    <location>
        <begin position="194"/>
        <end position="222"/>
    </location>
</feature>
<feature type="compositionally biased region" description="Acidic residues" evidence="5">
    <location>
        <begin position="197"/>
        <end position="222"/>
    </location>
</feature>
<dbReference type="InterPro" id="IPR036390">
    <property type="entry name" value="WH_DNA-bd_sf"/>
</dbReference>
<dbReference type="Gene3D" id="1.10.10.10">
    <property type="entry name" value="Winged helix-like DNA-binding domain superfamily/Winged helix DNA-binding domain"/>
    <property type="match status" value="2"/>
</dbReference>
<organism evidence="6 7">
    <name type="scientific">Garicola koreensis</name>
    <dbReference type="NCBI Taxonomy" id="1262554"/>
    <lineage>
        <taxon>Bacteria</taxon>
        <taxon>Bacillati</taxon>
        <taxon>Actinomycetota</taxon>
        <taxon>Actinomycetes</taxon>
        <taxon>Micrococcales</taxon>
        <taxon>Micrococcaceae</taxon>
        <taxon>Garicola</taxon>
    </lineage>
</organism>
<dbReference type="RefSeq" id="WP_343064263.1">
    <property type="nucleotide sequence ID" value="NZ_BAABKR010000008.1"/>
</dbReference>
<proteinExistence type="predicted"/>
<evidence type="ECO:0000256" key="4">
    <source>
        <dbReference type="ARBA" id="ARBA00023306"/>
    </source>
</evidence>
<dbReference type="GO" id="GO:0051301">
    <property type="term" value="P:cell division"/>
    <property type="evidence" value="ECO:0007669"/>
    <property type="project" value="UniProtKB-KW"/>
</dbReference>
<dbReference type="PANTHER" id="PTHR34298:SF2">
    <property type="entry name" value="SEGREGATION AND CONDENSATION PROTEIN B"/>
    <property type="match status" value="1"/>
</dbReference>
<evidence type="ECO:0000313" key="6">
    <source>
        <dbReference type="EMBL" id="MBB3666760.1"/>
    </source>
</evidence>
<dbReference type="EMBL" id="JACIBT010000001">
    <property type="protein sequence ID" value="MBB3666760.1"/>
    <property type="molecule type" value="Genomic_DNA"/>
</dbReference>
<evidence type="ECO:0000256" key="1">
    <source>
        <dbReference type="ARBA" id="ARBA00022490"/>
    </source>
</evidence>
<dbReference type="Proteomes" id="UP000547528">
    <property type="component" value="Unassembled WGS sequence"/>
</dbReference>
<keyword evidence="1" id="KW-0963">Cytoplasm</keyword>
<dbReference type="Pfam" id="PF04079">
    <property type="entry name" value="SMC_ScpB"/>
    <property type="match status" value="1"/>
</dbReference>
<keyword evidence="4" id="KW-0131">Cell cycle</keyword>
<dbReference type="GO" id="GO:0051304">
    <property type="term" value="P:chromosome separation"/>
    <property type="evidence" value="ECO:0007669"/>
    <property type="project" value="InterPro"/>
</dbReference>
<gene>
    <name evidence="6" type="ORF">FHX47_000353</name>
</gene>
<dbReference type="InterPro" id="IPR005234">
    <property type="entry name" value="ScpB_csome_segregation"/>
</dbReference>
<name>A0A7W5TPL2_9MICC</name>
<keyword evidence="2" id="KW-0132">Cell division</keyword>
<dbReference type="PIRSF" id="PIRSF019345">
    <property type="entry name" value="ScpB"/>
    <property type="match status" value="1"/>
</dbReference>
<accession>A0A7W5TPL2</accession>
<dbReference type="InterPro" id="IPR036388">
    <property type="entry name" value="WH-like_DNA-bd_sf"/>
</dbReference>
<protein>
    <submittedName>
        <fullName evidence="6">Segregation and condensation protein B</fullName>
    </submittedName>
</protein>
<comment type="caution">
    <text evidence="6">The sequence shown here is derived from an EMBL/GenBank/DDBJ whole genome shotgun (WGS) entry which is preliminary data.</text>
</comment>
<keyword evidence="3" id="KW-0159">Chromosome partition</keyword>
<evidence type="ECO:0000256" key="5">
    <source>
        <dbReference type="SAM" id="MobiDB-lite"/>
    </source>
</evidence>
<reference evidence="6 7" key="1">
    <citation type="submission" date="2020-08" db="EMBL/GenBank/DDBJ databases">
        <title>Sequencing the genomes of 1000 actinobacteria strains.</title>
        <authorList>
            <person name="Klenk H.-P."/>
        </authorList>
    </citation>
    <scope>NUCLEOTIDE SEQUENCE [LARGE SCALE GENOMIC DNA]</scope>
    <source>
        <strain evidence="6 7">DSM 28238</strain>
    </source>
</reference>
<dbReference type="PANTHER" id="PTHR34298">
    <property type="entry name" value="SEGREGATION AND CONDENSATION PROTEIN B"/>
    <property type="match status" value="1"/>
</dbReference>
<dbReference type="NCBIfam" id="TIGR00281">
    <property type="entry name" value="SMC-Scp complex subunit ScpB"/>
    <property type="match status" value="1"/>
</dbReference>
<evidence type="ECO:0000256" key="2">
    <source>
        <dbReference type="ARBA" id="ARBA00022618"/>
    </source>
</evidence>
<dbReference type="AlphaFoldDB" id="A0A7W5TPL2"/>
<evidence type="ECO:0000256" key="3">
    <source>
        <dbReference type="ARBA" id="ARBA00022829"/>
    </source>
</evidence>
<evidence type="ECO:0000313" key="7">
    <source>
        <dbReference type="Proteomes" id="UP000547528"/>
    </source>
</evidence>